<accession>A0A3N1D8Q4</accession>
<reference evidence="8 9" key="1">
    <citation type="submission" date="2018-11" db="EMBL/GenBank/DDBJ databases">
        <title>Sequencing the genomes of 1000 actinobacteria strains.</title>
        <authorList>
            <person name="Klenk H.-P."/>
        </authorList>
    </citation>
    <scope>NUCLEOTIDE SEQUENCE [LARGE SCALE GENOMIC DNA]</scope>
    <source>
        <strain evidence="8 9">DSM 44254</strain>
    </source>
</reference>
<gene>
    <name evidence="8" type="ORF">EDD29_7624</name>
</gene>
<dbReference type="PANTHER" id="PTHR33885:SF3">
    <property type="entry name" value="PHAGE SHOCK PROTEIN C"/>
    <property type="match status" value="1"/>
</dbReference>
<evidence type="ECO:0000256" key="1">
    <source>
        <dbReference type="ARBA" id="ARBA00004162"/>
    </source>
</evidence>
<comment type="subcellular location">
    <subcellularLocation>
        <location evidence="1">Cell membrane</location>
        <topology evidence="1">Single-pass membrane protein</topology>
    </subcellularLocation>
</comment>
<evidence type="ECO:0000259" key="7">
    <source>
        <dbReference type="Pfam" id="PF04024"/>
    </source>
</evidence>
<dbReference type="Proteomes" id="UP000272400">
    <property type="component" value="Unassembled WGS sequence"/>
</dbReference>
<feature type="transmembrane region" description="Helical" evidence="6">
    <location>
        <begin position="36"/>
        <end position="59"/>
    </location>
</feature>
<evidence type="ECO:0000256" key="2">
    <source>
        <dbReference type="ARBA" id="ARBA00022475"/>
    </source>
</evidence>
<dbReference type="EMBL" id="RJKE01000001">
    <property type="protein sequence ID" value="ROO89914.1"/>
    <property type="molecule type" value="Genomic_DNA"/>
</dbReference>
<keyword evidence="2" id="KW-1003">Cell membrane</keyword>
<dbReference type="InterPro" id="IPR007168">
    <property type="entry name" value="Phageshock_PspC_N"/>
</dbReference>
<evidence type="ECO:0000256" key="6">
    <source>
        <dbReference type="SAM" id="Phobius"/>
    </source>
</evidence>
<name>A0A3N1D8Q4_9ACTN</name>
<keyword evidence="5 6" id="KW-0472">Membrane</keyword>
<evidence type="ECO:0000313" key="9">
    <source>
        <dbReference type="Proteomes" id="UP000272400"/>
    </source>
</evidence>
<keyword evidence="3 6" id="KW-0812">Transmembrane</keyword>
<evidence type="ECO:0000256" key="3">
    <source>
        <dbReference type="ARBA" id="ARBA00022692"/>
    </source>
</evidence>
<evidence type="ECO:0000313" key="8">
    <source>
        <dbReference type="EMBL" id="ROO89914.1"/>
    </source>
</evidence>
<feature type="domain" description="Phage shock protein PspC N-terminal" evidence="7">
    <location>
        <begin position="4"/>
        <end position="62"/>
    </location>
</feature>
<keyword evidence="9" id="KW-1185">Reference proteome</keyword>
<dbReference type="Pfam" id="PF04024">
    <property type="entry name" value="PspC"/>
    <property type="match status" value="1"/>
</dbReference>
<evidence type="ECO:0000256" key="5">
    <source>
        <dbReference type="ARBA" id="ARBA00023136"/>
    </source>
</evidence>
<dbReference type="OrthoDB" id="7359894at2"/>
<organism evidence="8 9">
    <name type="scientific">Actinocorallia herbida</name>
    <dbReference type="NCBI Taxonomy" id="58109"/>
    <lineage>
        <taxon>Bacteria</taxon>
        <taxon>Bacillati</taxon>
        <taxon>Actinomycetota</taxon>
        <taxon>Actinomycetes</taxon>
        <taxon>Streptosporangiales</taxon>
        <taxon>Thermomonosporaceae</taxon>
        <taxon>Actinocorallia</taxon>
    </lineage>
</organism>
<dbReference type="AlphaFoldDB" id="A0A3N1D8Q4"/>
<keyword evidence="4 6" id="KW-1133">Transmembrane helix</keyword>
<comment type="caution">
    <text evidence="8">The sequence shown here is derived from an EMBL/GenBank/DDBJ whole genome shotgun (WGS) entry which is preliminary data.</text>
</comment>
<dbReference type="GO" id="GO:0005886">
    <property type="term" value="C:plasma membrane"/>
    <property type="evidence" value="ECO:0007669"/>
    <property type="project" value="UniProtKB-SubCell"/>
</dbReference>
<protein>
    <submittedName>
        <fullName evidence="8">Phage shock protein C (PspC) family protein</fullName>
    </submittedName>
</protein>
<dbReference type="PANTHER" id="PTHR33885">
    <property type="entry name" value="PHAGE SHOCK PROTEIN C"/>
    <property type="match status" value="1"/>
</dbReference>
<sequence>MSTLYRPDRGHGGRWIGGVCAGIARRFGISVALVRVLAVLSCILPGPQFLIYAILWIMLPSEQRHRTRVG</sequence>
<proteinExistence type="predicted"/>
<dbReference type="RefSeq" id="WP_123668936.1">
    <property type="nucleotide sequence ID" value="NZ_RJKE01000001.1"/>
</dbReference>
<dbReference type="InterPro" id="IPR052027">
    <property type="entry name" value="PspC"/>
</dbReference>
<evidence type="ECO:0000256" key="4">
    <source>
        <dbReference type="ARBA" id="ARBA00022989"/>
    </source>
</evidence>